<evidence type="ECO:0000256" key="3">
    <source>
        <dbReference type="ARBA" id="ARBA00023219"/>
    </source>
</evidence>
<reference evidence="5" key="1">
    <citation type="submission" date="2017-02" db="EMBL/GenBank/DDBJ databases">
        <authorList>
            <person name="Varghese N."/>
            <person name="Submissions S."/>
        </authorList>
    </citation>
    <scope>NUCLEOTIDE SEQUENCE [LARGE SCALE GENOMIC DNA]</scope>
    <source>
        <strain evidence="5">ATCC 27094</strain>
    </source>
</reference>
<comment type="subcellular location">
    <subcellularLocation>
        <location evidence="1">Virion</location>
    </subcellularLocation>
</comment>
<keyword evidence="2" id="KW-1188">Viral release from host cell</keyword>
<evidence type="ECO:0000313" key="4">
    <source>
        <dbReference type="EMBL" id="SKA37741.1"/>
    </source>
</evidence>
<dbReference type="EMBL" id="FUWJ01000015">
    <property type="protein sequence ID" value="SKA37741.1"/>
    <property type="molecule type" value="Genomic_DNA"/>
</dbReference>
<proteinExistence type="predicted"/>
<evidence type="ECO:0000256" key="2">
    <source>
        <dbReference type="ARBA" id="ARBA00022612"/>
    </source>
</evidence>
<dbReference type="STRING" id="225324.SAMN02745126_05949"/>
<accession>A0A1T4TBM7</accession>
<sequence>MNDDRDPWLRTYFINRLAALDRERTSYWSTWKDLAQHFAPRRGRFLVSANDFARGRRKDQRLIDNTPLLAARVMASGMMAGISSPARPWFRLRLVDDRANDAPGARAWLDEVQKRMLHVFAKSNLYNCLHTLYGELGVFGTAALWVDEDDEDVVRGYTLTSGEYWLASSRRLAVDTLYRTMWWTVRQIVDTFGRDAVSAGIRANYDNGQLDLEYEIVHAIEPNPNAQPPEVRGGANLWNGTVANRLPFRSVWFERGQQGEKSLLRVSGYSEFPCMAPRWDVTGSDTWGSGPGWIALGDAQQLQVQQRRKVEAIDKQVKPPMVGPPSLRNEPATLLPGGITYVADPSGQTFRPAIEVRVDLSHLGADIAETQNRIKQAFYADLFLMMAESDRREITAREIDERHEEKMLMLGPVLERLHDELLDPLVSRVFAIMNRNRMLPEPPPAVAAAGVQVEFISMLASAQKAAATSAIERFWQFGAQIGAVKPEALDRLDADGTMDAYADMTGVPASVLVDLRQAMAARQARQQAQAQEAQMQKTMALVHGAKTASQIDVGGGMNAVQALLGTGPG</sequence>
<gene>
    <name evidence="4" type="ORF">SAMN02745126_05949</name>
</gene>
<dbReference type="OrthoDB" id="1666403at2"/>
<dbReference type="AlphaFoldDB" id="A0A1T4TBM7"/>
<evidence type="ECO:0000256" key="1">
    <source>
        <dbReference type="ARBA" id="ARBA00004328"/>
    </source>
</evidence>
<evidence type="ECO:0000313" key="5">
    <source>
        <dbReference type="Proteomes" id="UP000190092"/>
    </source>
</evidence>
<keyword evidence="5" id="KW-1185">Reference proteome</keyword>
<protein>
    <submittedName>
        <fullName evidence="4">Bacteriophage head to tail connecting protein</fullName>
    </submittedName>
</protein>
<dbReference type="RefSeq" id="WP_085937688.1">
    <property type="nucleotide sequence ID" value="NZ_FUWJ01000015.1"/>
</dbReference>
<name>A0A1T4TBM7_9HYPH</name>
<dbReference type="Pfam" id="PF12236">
    <property type="entry name" value="Head-tail_con"/>
    <property type="match status" value="1"/>
</dbReference>
<organism evidence="4 5">
    <name type="scientific">Enhydrobacter aerosaccus</name>
    <dbReference type="NCBI Taxonomy" id="225324"/>
    <lineage>
        <taxon>Bacteria</taxon>
        <taxon>Pseudomonadati</taxon>
        <taxon>Pseudomonadota</taxon>
        <taxon>Alphaproteobacteria</taxon>
        <taxon>Hyphomicrobiales</taxon>
        <taxon>Enhydrobacter</taxon>
    </lineage>
</organism>
<keyword evidence="3" id="KW-0231">Viral genome packaging</keyword>
<dbReference type="Proteomes" id="UP000190092">
    <property type="component" value="Unassembled WGS sequence"/>
</dbReference>
<dbReference type="InterPro" id="IPR020991">
    <property type="entry name" value="Connector_podovirus"/>
</dbReference>